<protein>
    <submittedName>
        <fullName evidence="2 3">Uncharacterized protein LOC109383718</fullName>
    </submittedName>
</protein>
<gene>
    <name evidence="2 3" type="primary">LOC109383718</name>
</gene>
<keyword evidence="1" id="KW-1185">Reference proteome</keyword>
<dbReference type="KEGG" id="hai:109383718"/>
<accession>A0A8B7RI81</accession>
<sequence>MALPALKRSERLMRCPEAVAGRPGTQTCISVHREGMWLARGCTALQALAGTPSFLSSHIATSQLPTETVPRSRKDSPFLLAGDPRRLLACSLSSFARLESLVMPRKVLLVNSTSGRQRTLAQEVLGGPLCTRGCHYLSGARATSQRVAPHRWEPRKLTWSQGRHGLLVPGTSPHYSGQPAQHNFFWNMLLSVVLPGASCPPSTAPPPPPAVISMTHKPNILALNFTHQNKDEKNFVDTVLLLSVRPGHVLTTALLSSGAGPLCGSLFLELGVAEVPGARGRMGVTTCQRKEAQKGSGCPALLTA</sequence>
<evidence type="ECO:0000313" key="1">
    <source>
        <dbReference type="Proteomes" id="UP000694851"/>
    </source>
</evidence>
<dbReference type="GeneID" id="109383718"/>
<evidence type="ECO:0000313" key="2">
    <source>
        <dbReference type="RefSeq" id="XP_019499933.1"/>
    </source>
</evidence>
<organism evidence="1 2">
    <name type="scientific">Hipposideros armiger</name>
    <name type="common">Great Himalayan leaf-nosed bat</name>
    <dbReference type="NCBI Taxonomy" id="186990"/>
    <lineage>
        <taxon>Eukaryota</taxon>
        <taxon>Metazoa</taxon>
        <taxon>Chordata</taxon>
        <taxon>Craniata</taxon>
        <taxon>Vertebrata</taxon>
        <taxon>Euteleostomi</taxon>
        <taxon>Mammalia</taxon>
        <taxon>Eutheria</taxon>
        <taxon>Laurasiatheria</taxon>
        <taxon>Chiroptera</taxon>
        <taxon>Yinpterochiroptera</taxon>
        <taxon>Rhinolophoidea</taxon>
        <taxon>Hipposideridae</taxon>
        <taxon>Hipposideros</taxon>
    </lineage>
</organism>
<dbReference type="Proteomes" id="UP000694851">
    <property type="component" value="Unplaced"/>
</dbReference>
<dbReference type="RefSeq" id="XP_019499933.1">
    <property type="nucleotide sequence ID" value="XM_019644388.1"/>
</dbReference>
<dbReference type="RefSeq" id="XP_019499934.1">
    <property type="nucleotide sequence ID" value="XM_019644389.1"/>
</dbReference>
<proteinExistence type="predicted"/>
<dbReference type="AlphaFoldDB" id="A0A8B7RI81"/>
<evidence type="ECO:0000313" key="3">
    <source>
        <dbReference type="RefSeq" id="XP_019499934.1"/>
    </source>
</evidence>
<reference evidence="2 3" key="1">
    <citation type="submission" date="2025-04" db="UniProtKB">
        <authorList>
            <consortium name="RefSeq"/>
        </authorList>
    </citation>
    <scope>IDENTIFICATION</scope>
    <source>
        <tissue evidence="2 3">Muscle</tissue>
    </source>
</reference>
<name>A0A8B7RI81_HIPAR</name>